<name>A0A1B4LHU0_9BURK</name>
<accession>A0A1B4LHU0</accession>
<keyword evidence="1" id="KW-0812">Transmembrane</keyword>
<evidence type="ECO:0000256" key="1">
    <source>
        <dbReference type="SAM" id="Phobius"/>
    </source>
</evidence>
<dbReference type="AlphaFoldDB" id="A0A1B4LHU0"/>
<gene>
    <name evidence="2" type="ORF">WJ35_16455</name>
</gene>
<keyword evidence="1" id="KW-1133">Transmembrane helix</keyword>
<feature type="transmembrane region" description="Helical" evidence="1">
    <location>
        <begin position="12"/>
        <end position="35"/>
    </location>
</feature>
<dbReference type="EMBL" id="CP013421">
    <property type="protein sequence ID" value="AOJ76678.1"/>
    <property type="molecule type" value="Genomic_DNA"/>
</dbReference>
<protein>
    <submittedName>
        <fullName evidence="2">Uncharacterized protein</fullName>
    </submittedName>
</protein>
<dbReference type="Proteomes" id="UP000243680">
    <property type="component" value="Chromosome 3"/>
</dbReference>
<evidence type="ECO:0000313" key="3">
    <source>
        <dbReference type="Proteomes" id="UP000243680"/>
    </source>
</evidence>
<sequence>MRSFDSTDRFVANVFGAGAMTCAMTMMVGLLEMVWPTMNRISGWQRLALTTVVTVAFVTLVYAMATGLAYRTRKRSWLHRDSGARRAARQGRVVGIVAGLLMGNAFVLWWGSPLP</sequence>
<reference evidence="2 3" key="1">
    <citation type="submission" date="2015-12" db="EMBL/GenBank/DDBJ databases">
        <title>Diversity of Burkholderia near neighbor genomes.</title>
        <authorList>
            <person name="Sahl J."/>
            <person name="Wagner D."/>
            <person name="Keim P."/>
        </authorList>
    </citation>
    <scope>NUCLEOTIDE SEQUENCE [LARGE SCALE GENOMIC DNA]</scope>
    <source>
        <strain evidence="2 3">MSMB0783</strain>
    </source>
</reference>
<organism evidence="2 3">
    <name type="scientific">Burkholderia ubonensis</name>
    <dbReference type="NCBI Taxonomy" id="101571"/>
    <lineage>
        <taxon>Bacteria</taxon>
        <taxon>Pseudomonadati</taxon>
        <taxon>Pseudomonadota</taxon>
        <taxon>Betaproteobacteria</taxon>
        <taxon>Burkholderiales</taxon>
        <taxon>Burkholderiaceae</taxon>
        <taxon>Burkholderia</taxon>
        <taxon>Burkholderia cepacia complex</taxon>
    </lineage>
</organism>
<feature type="transmembrane region" description="Helical" evidence="1">
    <location>
        <begin position="47"/>
        <end position="70"/>
    </location>
</feature>
<dbReference type="GeneID" id="45683530"/>
<feature type="transmembrane region" description="Helical" evidence="1">
    <location>
        <begin position="91"/>
        <end position="111"/>
    </location>
</feature>
<evidence type="ECO:0000313" key="2">
    <source>
        <dbReference type="EMBL" id="AOJ76678.1"/>
    </source>
</evidence>
<dbReference type="RefSeq" id="WP_045579737.1">
    <property type="nucleotide sequence ID" value="NZ_CP013421.1"/>
</dbReference>
<proteinExistence type="predicted"/>
<keyword evidence="1" id="KW-0472">Membrane</keyword>